<organism evidence="6 7">
    <name type="scientific">Balaeniceps rex</name>
    <name type="common">Shoebill</name>
    <dbReference type="NCBI Taxonomy" id="33584"/>
    <lineage>
        <taxon>Eukaryota</taxon>
        <taxon>Metazoa</taxon>
        <taxon>Chordata</taxon>
        <taxon>Craniata</taxon>
        <taxon>Vertebrata</taxon>
        <taxon>Euteleostomi</taxon>
        <taxon>Archelosauria</taxon>
        <taxon>Archosauria</taxon>
        <taxon>Dinosauria</taxon>
        <taxon>Saurischia</taxon>
        <taxon>Theropoda</taxon>
        <taxon>Coelurosauria</taxon>
        <taxon>Aves</taxon>
        <taxon>Neognathae</taxon>
        <taxon>Neoaves</taxon>
        <taxon>Aequornithes</taxon>
        <taxon>Pelecaniformes</taxon>
        <taxon>Balaenicipitidae</taxon>
        <taxon>Balaeniceps</taxon>
    </lineage>
</organism>
<dbReference type="OrthoDB" id="277439at2759"/>
<keyword evidence="3" id="KW-0547">Nucleotide-binding</keyword>
<name>A0A7L2UEL0_BALRX</name>
<dbReference type="GO" id="GO:0005524">
    <property type="term" value="F:ATP binding"/>
    <property type="evidence" value="ECO:0007669"/>
    <property type="project" value="UniProtKB-KW"/>
</dbReference>
<comment type="caution">
    <text evidence="6">The sequence shown here is derived from an EMBL/GenBank/DDBJ whole genome shotgun (WGS) entry which is preliminary data.</text>
</comment>
<evidence type="ECO:0000256" key="1">
    <source>
        <dbReference type="ARBA" id="ARBA00006820"/>
    </source>
</evidence>
<dbReference type="Gene3D" id="3.30.470.20">
    <property type="entry name" value="ATP-grasp fold, B domain"/>
    <property type="match status" value="1"/>
</dbReference>
<dbReference type="EMBL" id="VYZW01029307">
    <property type="protein sequence ID" value="NXS44129.1"/>
    <property type="molecule type" value="Genomic_DNA"/>
</dbReference>
<dbReference type="InterPro" id="IPR004344">
    <property type="entry name" value="TTL/TTLL_fam"/>
</dbReference>
<reference evidence="6 7" key="1">
    <citation type="submission" date="2019-09" db="EMBL/GenBank/DDBJ databases">
        <title>Bird 10,000 Genomes (B10K) Project - Family phase.</title>
        <authorList>
            <person name="Zhang G."/>
        </authorList>
    </citation>
    <scope>NUCLEOTIDE SEQUENCE [LARGE SCALE GENOMIC DNA]</scope>
    <source>
        <strain evidence="6">B10K-DU-012-56</strain>
    </source>
</reference>
<evidence type="ECO:0000313" key="7">
    <source>
        <dbReference type="Proteomes" id="UP000528411"/>
    </source>
</evidence>
<feature type="non-terminal residue" evidence="6">
    <location>
        <position position="1"/>
    </location>
</feature>
<evidence type="ECO:0000256" key="4">
    <source>
        <dbReference type="ARBA" id="ARBA00022840"/>
    </source>
</evidence>
<proteinExistence type="inferred from homology"/>
<comment type="similarity">
    <text evidence="1">Belongs to the tubulin--tyrosine ligase family.</text>
</comment>
<dbReference type="SUPFAM" id="SSF56059">
    <property type="entry name" value="Glutathione synthetase ATP-binding domain-like"/>
    <property type="match status" value="1"/>
</dbReference>
<evidence type="ECO:0000256" key="3">
    <source>
        <dbReference type="ARBA" id="ARBA00022741"/>
    </source>
</evidence>
<dbReference type="Proteomes" id="UP000528411">
    <property type="component" value="Unassembled WGS sequence"/>
</dbReference>
<feature type="non-terminal residue" evidence="6">
    <location>
        <position position="358"/>
    </location>
</feature>
<dbReference type="GO" id="GO:0000226">
    <property type="term" value="P:microtubule cytoskeleton organization"/>
    <property type="evidence" value="ECO:0007669"/>
    <property type="project" value="TreeGrafter"/>
</dbReference>
<dbReference type="AlphaFoldDB" id="A0A7L2UEL0"/>
<keyword evidence="2" id="KW-0436">Ligase</keyword>
<accession>A0A7L2UEL0</accession>
<evidence type="ECO:0000313" key="6">
    <source>
        <dbReference type="EMBL" id="NXS44129.1"/>
    </source>
</evidence>
<dbReference type="Pfam" id="PF03133">
    <property type="entry name" value="TTL"/>
    <property type="match status" value="2"/>
</dbReference>
<keyword evidence="4" id="KW-0067">ATP-binding</keyword>
<dbReference type="PANTHER" id="PTHR12241">
    <property type="entry name" value="TUBULIN POLYGLUTAMYLASE"/>
    <property type="match status" value="1"/>
</dbReference>
<evidence type="ECO:0000256" key="5">
    <source>
        <dbReference type="ARBA" id="ARBA00030445"/>
    </source>
</evidence>
<dbReference type="GO" id="GO:0015631">
    <property type="term" value="F:tubulin binding"/>
    <property type="evidence" value="ECO:0007669"/>
    <property type="project" value="TreeGrafter"/>
</dbReference>
<protein>
    <recommendedName>
        <fullName evidence="5">Tubulin--tyrosine ligase-like protein 9</fullName>
    </recommendedName>
</protein>
<gene>
    <name evidence="6" type="primary">Ttll9</name>
    <name evidence="6" type="ORF">BALREX_R07271</name>
</gene>
<evidence type="ECO:0000256" key="2">
    <source>
        <dbReference type="ARBA" id="ARBA00022598"/>
    </source>
</evidence>
<keyword evidence="7" id="KW-1185">Reference proteome</keyword>
<dbReference type="PANTHER" id="PTHR12241:SF39">
    <property type="entry name" value="TUBULIN POLYGLUTAMYLASE TTLL9-RELATED"/>
    <property type="match status" value="1"/>
</dbReference>
<dbReference type="PROSITE" id="PS51221">
    <property type="entry name" value="TTL"/>
    <property type="match status" value="1"/>
</dbReference>
<sequence>QLSQKNCLVKNLKRFQKQLEAGKLEATKCAFIPKTFKMPSEYYLFLEEFRKNPGIAWILKPVSMCSPKESETEMNGRLRSAEGEGNVQEIPRKNWAQQGGWEQQCSWPVFWSTRTTKTLLVQQFISAVQRQLITPFPFSQYIPLKAWLYRGGFARFSNTRFTPTGRVDGCVLCVSHKEGQEKESWLCWDVSGLQVVIQQLGQHLAATRGAGWVEVLLVDTDNAFIHSLQSVRKVTISDKHCFELYGYDILIRPDLRPWLLEVNASPSLAASSQEDCELECHLLKDTLHTVDRAGRQAKMLTGKEKRVGGFDLLWNDGPVSRGGDLSTPANENITAHTHLGCYDDGEKQLKQLFRNLPA</sequence>
<dbReference type="GO" id="GO:0036064">
    <property type="term" value="C:ciliary basal body"/>
    <property type="evidence" value="ECO:0007669"/>
    <property type="project" value="TreeGrafter"/>
</dbReference>
<dbReference type="GO" id="GO:0070740">
    <property type="term" value="F:tubulin-glutamic acid ligase activity"/>
    <property type="evidence" value="ECO:0007669"/>
    <property type="project" value="TreeGrafter"/>
</dbReference>